<dbReference type="RefSeq" id="WP_194019750.1">
    <property type="nucleotide sequence ID" value="NZ_JADEVV010000023.1"/>
</dbReference>
<evidence type="ECO:0000256" key="3">
    <source>
        <dbReference type="ARBA" id="ARBA00022989"/>
    </source>
</evidence>
<evidence type="ECO:0000313" key="7">
    <source>
        <dbReference type="EMBL" id="MBE9254069.1"/>
    </source>
</evidence>
<reference evidence="7 8" key="1">
    <citation type="submission" date="2020-10" db="EMBL/GenBank/DDBJ databases">
        <authorList>
            <person name="Castelo-Branco R."/>
            <person name="Eusebio N."/>
            <person name="Adriana R."/>
            <person name="Vieira A."/>
            <person name="Brugerolle De Fraissinette N."/>
            <person name="Rezende De Castro R."/>
            <person name="Schneider M.P."/>
            <person name="Vasconcelos V."/>
            <person name="Leao P.N."/>
        </authorList>
    </citation>
    <scope>NUCLEOTIDE SEQUENCE [LARGE SCALE GENOMIC DNA]</scope>
    <source>
        <strain evidence="7 8">LEGE 00031</strain>
    </source>
</reference>
<evidence type="ECO:0000313" key="8">
    <source>
        <dbReference type="Proteomes" id="UP000658720"/>
    </source>
</evidence>
<feature type="transmembrane region" description="Helical" evidence="5">
    <location>
        <begin position="213"/>
        <end position="234"/>
    </location>
</feature>
<feature type="transmembrane region" description="Helical" evidence="5">
    <location>
        <begin position="181"/>
        <end position="201"/>
    </location>
</feature>
<name>A0ABR9VRT3_9SYNC</name>
<evidence type="ECO:0000259" key="6">
    <source>
        <dbReference type="Pfam" id="PF04932"/>
    </source>
</evidence>
<keyword evidence="8" id="KW-1185">Reference proteome</keyword>
<feature type="domain" description="O-antigen ligase-related" evidence="6">
    <location>
        <begin position="232"/>
        <end position="370"/>
    </location>
</feature>
<feature type="transmembrane region" description="Helical" evidence="5">
    <location>
        <begin position="34"/>
        <end position="52"/>
    </location>
</feature>
<keyword evidence="2 5" id="KW-0812">Transmembrane</keyword>
<keyword evidence="3 5" id="KW-1133">Transmembrane helix</keyword>
<organism evidence="7 8">
    <name type="scientific">Synechocystis salina LEGE 00031</name>
    <dbReference type="NCBI Taxonomy" id="1828736"/>
    <lineage>
        <taxon>Bacteria</taxon>
        <taxon>Bacillati</taxon>
        <taxon>Cyanobacteriota</taxon>
        <taxon>Cyanophyceae</taxon>
        <taxon>Synechococcales</taxon>
        <taxon>Merismopediaceae</taxon>
        <taxon>Synechocystis</taxon>
    </lineage>
</organism>
<evidence type="ECO:0000256" key="5">
    <source>
        <dbReference type="SAM" id="Phobius"/>
    </source>
</evidence>
<feature type="transmembrane region" description="Helical" evidence="5">
    <location>
        <begin position="246"/>
        <end position="265"/>
    </location>
</feature>
<evidence type="ECO:0000256" key="1">
    <source>
        <dbReference type="ARBA" id="ARBA00004141"/>
    </source>
</evidence>
<feature type="transmembrane region" description="Helical" evidence="5">
    <location>
        <begin position="418"/>
        <end position="436"/>
    </location>
</feature>
<comment type="caution">
    <text evidence="7">The sequence shown here is derived from an EMBL/GenBank/DDBJ whole genome shotgun (WGS) entry which is preliminary data.</text>
</comment>
<feature type="transmembrane region" description="Helical" evidence="5">
    <location>
        <begin position="393"/>
        <end position="412"/>
    </location>
</feature>
<evidence type="ECO:0000256" key="2">
    <source>
        <dbReference type="ARBA" id="ARBA00022692"/>
    </source>
</evidence>
<evidence type="ECO:0000256" key="4">
    <source>
        <dbReference type="ARBA" id="ARBA00023136"/>
    </source>
</evidence>
<feature type="transmembrane region" description="Helical" evidence="5">
    <location>
        <begin position="124"/>
        <end position="144"/>
    </location>
</feature>
<feature type="transmembrane region" description="Helical" evidence="5">
    <location>
        <begin position="93"/>
        <end position="112"/>
    </location>
</feature>
<dbReference type="Pfam" id="PF04932">
    <property type="entry name" value="Wzy_C"/>
    <property type="match status" value="1"/>
</dbReference>
<protein>
    <recommendedName>
        <fullName evidence="6">O-antigen ligase-related domain-containing protein</fullName>
    </recommendedName>
</protein>
<dbReference type="InterPro" id="IPR007016">
    <property type="entry name" value="O-antigen_ligase-rel_domated"/>
</dbReference>
<gene>
    <name evidence="7" type="ORF">IQ217_09485</name>
</gene>
<accession>A0ABR9VRT3</accession>
<feature type="transmembrane region" description="Helical" evidence="5">
    <location>
        <begin position="272"/>
        <end position="292"/>
    </location>
</feature>
<feature type="transmembrane region" description="Helical" evidence="5">
    <location>
        <begin position="59"/>
        <end position="81"/>
    </location>
</feature>
<dbReference type="Proteomes" id="UP000658720">
    <property type="component" value="Unassembled WGS sequence"/>
</dbReference>
<dbReference type="EMBL" id="JADEVV010000023">
    <property type="protein sequence ID" value="MBE9254069.1"/>
    <property type="molecule type" value="Genomic_DNA"/>
</dbReference>
<feature type="transmembrane region" description="Helical" evidence="5">
    <location>
        <begin position="12"/>
        <end position="28"/>
    </location>
</feature>
<comment type="subcellular location">
    <subcellularLocation>
        <location evidence="1">Membrane</location>
        <topology evidence="1">Multi-pass membrane protein</topology>
    </subcellularLocation>
</comment>
<keyword evidence="4 5" id="KW-0472">Membrane</keyword>
<feature type="transmembrane region" description="Helical" evidence="5">
    <location>
        <begin position="364"/>
        <end position="386"/>
    </location>
</feature>
<proteinExistence type="predicted"/>
<sequence>MSLALKNITIQIKFIISLLSLFVITLTIPRISTLFTLLTPFILGAFGFLSWPRKMFRSWITILSIFSLSLFSVINYYFVVYEYQLGDIGNDNTRFFITIFVINILYLLGLSLNFKKIPFFPLNIILVNTAIFAGGVTFVFLSIVKYLSSSFYFGLVQIEERSVPSFWSSLAEPINGPSLDIYSYLGLSMSGTVIFFLFIFLNLQKNAKVKQNFINQSINIFLFIVLLFLTTLSFYSSVSLGARTPILVLVLSIISSLIIVSFGFIKSENQLVARILIYVFLTTVFLFLYDVIVEYIESIFFSLTDIGIGSRFIEQGMDSLRYASWQAAISYMWEFPFGGRQIPLPYGASSPHNIWLDQLYDAGIIPMILLITFHLLQLPIIINLLASKISLTVRVFVVCTLIAFGVAFMGTPVLQANYVYFAVSCFFFGSLTRYIFDVEKINFSDRLR</sequence>